<dbReference type="EMBL" id="CP003002">
    <property type="protein sequence ID" value="AEO53667.1"/>
    <property type="molecule type" value="Genomic_DNA"/>
</dbReference>
<sequence>MAADAQPHDHKDSSLTSTPSNNDAAASRESTQEPSMAPAPAPVPFVPPDGGMRAWLTVVGGWLCQFCSFGFINALGSFQYVYEKEILPDKSPSTITWILTTKLFLMFFLSQPVGVGVDMFGVRPILIPAFAFCVGGLIALSFATEYWQIFLAQSICFGLGAAGAFVPGLVAAGQYFKKRRALAMGIVISGSSVGGVVFPIMLARLFEEIGFRQTMRWTALMIGVMLAIANLLVTSPVPPKGLAGRRTLTTLKPFKMPTYLLFVSGSFLFYWGLFGPFDYLPLFAEGDESTKRIALYTVSMVNAASIPGRILPNMYSDRVGSSLRTISLCGLLAGISVLVIWLPINYRHSLAGLIIFALAFGVTSGAFVSLMTPAMIEVAGGHTTNLGAMVGTFFAIIAIASLTGLPTQTAIAGGHGGGGDTDLMGLIVFCGVVMLAGTALVYAASVLSARNKRRAADKEAVAANANGHMASGETKA</sequence>
<feature type="transmembrane region" description="Helical" evidence="4">
    <location>
        <begin position="383"/>
        <end position="403"/>
    </location>
</feature>
<feature type="transmembrane region" description="Helical" evidence="4">
    <location>
        <begin position="95"/>
        <end position="113"/>
    </location>
</feature>
<evidence type="ECO:0000313" key="6">
    <source>
        <dbReference type="EMBL" id="AEO53667.1"/>
    </source>
</evidence>
<feature type="transmembrane region" description="Helical" evidence="4">
    <location>
        <begin position="323"/>
        <end position="344"/>
    </location>
</feature>
<evidence type="ECO:0000256" key="3">
    <source>
        <dbReference type="SAM" id="MobiDB-lite"/>
    </source>
</evidence>
<dbReference type="KEGG" id="mtm:MYCTH_2295321"/>
<feature type="compositionally biased region" description="Polar residues" evidence="3">
    <location>
        <begin position="14"/>
        <end position="34"/>
    </location>
</feature>
<dbReference type="InterPro" id="IPR036259">
    <property type="entry name" value="MFS_trans_sf"/>
</dbReference>
<dbReference type="Pfam" id="PF07690">
    <property type="entry name" value="MFS_1"/>
    <property type="match status" value="1"/>
</dbReference>
<keyword evidence="4" id="KW-1133">Transmembrane helix</keyword>
<feature type="transmembrane region" description="Helical" evidence="4">
    <location>
        <begin position="149"/>
        <end position="170"/>
    </location>
</feature>
<gene>
    <name evidence="6" type="ORF">MYCTH_2295321</name>
</gene>
<evidence type="ECO:0000256" key="2">
    <source>
        <dbReference type="ARBA" id="ARBA00006727"/>
    </source>
</evidence>
<organism evidence="6 7">
    <name type="scientific">Thermothelomyces thermophilus (strain ATCC 42464 / BCRC 31852 / DSM 1799)</name>
    <name type="common">Sporotrichum thermophile</name>
    <dbReference type="NCBI Taxonomy" id="573729"/>
    <lineage>
        <taxon>Eukaryota</taxon>
        <taxon>Fungi</taxon>
        <taxon>Dikarya</taxon>
        <taxon>Ascomycota</taxon>
        <taxon>Pezizomycotina</taxon>
        <taxon>Sordariomycetes</taxon>
        <taxon>Sordariomycetidae</taxon>
        <taxon>Sordariales</taxon>
        <taxon>Chaetomiaceae</taxon>
        <taxon>Thermothelomyces</taxon>
    </lineage>
</organism>
<dbReference type="VEuPathDB" id="FungiDB:MYCTH_2295321"/>
<comment type="subcellular location">
    <subcellularLocation>
        <location evidence="1">Membrane</location>
        <topology evidence="1">Multi-pass membrane protein</topology>
    </subcellularLocation>
</comment>
<dbReference type="AlphaFoldDB" id="G2Q4H4"/>
<dbReference type="eggNOG" id="KOG2504">
    <property type="taxonomic scope" value="Eukaryota"/>
</dbReference>
<dbReference type="InterPro" id="IPR011701">
    <property type="entry name" value="MFS"/>
</dbReference>
<dbReference type="InterPro" id="IPR020846">
    <property type="entry name" value="MFS_dom"/>
</dbReference>
<reference evidence="6 7" key="1">
    <citation type="journal article" date="2011" name="Nat. Biotechnol.">
        <title>Comparative genomic analysis of the thermophilic biomass-degrading fungi Myceliophthora thermophila and Thielavia terrestris.</title>
        <authorList>
            <person name="Berka R.M."/>
            <person name="Grigoriev I.V."/>
            <person name="Otillar R."/>
            <person name="Salamov A."/>
            <person name="Grimwood J."/>
            <person name="Reid I."/>
            <person name="Ishmael N."/>
            <person name="John T."/>
            <person name="Darmond C."/>
            <person name="Moisan M.-C."/>
            <person name="Henrissat B."/>
            <person name="Coutinho P.M."/>
            <person name="Lombard V."/>
            <person name="Natvig D.O."/>
            <person name="Lindquist E."/>
            <person name="Schmutz J."/>
            <person name="Lucas S."/>
            <person name="Harris P."/>
            <person name="Powlowski J."/>
            <person name="Bellemare A."/>
            <person name="Taylor D."/>
            <person name="Butler G."/>
            <person name="de Vries R.P."/>
            <person name="Allijn I.E."/>
            <person name="van den Brink J."/>
            <person name="Ushinsky S."/>
            <person name="Storms R."/>
            <person name="Powell A.J."/>
            <person name="Paulsen I.T."/>
            <person name="Elbourne L.D.H."/>
            <person name="Baker S.E."/>
            <person name="Magnuson J."/>
            <person name="LaBoissiere S."/>
            <person name="Clutterbuck A.J."/>
            <person name="Martinez D."/>
            <person name="Wogulis M."/>
            <person name="de Leon A.L."/>
            <person name="Rey M.W."/>
            <person name="Tsang A."/>
        </authorList>
    </citation>
    <scope>NUCLEOTIDE SEQUENCE [LARGE SCALE GENOMIC DNA]</scope>
    <source>
        <strain evidence="7">ATCC 42464 / BCRC 31852 / DSM 1799</strain>
    </source>
</reference>
<dbReference type="OMA" id="CFFTMWG"/>
<proteinExistence type="inferred from homology"/>
<feature type="transmembrane region" description="Helical" evidence="4">
    <location>
        <begin position="214"/>
        <end position="233"/>
    </location>
</feature>
<comment type="similarity">
    <text evidence="2">Belongs to the major facilitator superfamily. Monocarboxylate porter (TC 2.A.1.13) family.</text>
</comment>
<feature type="transmembrane region" description="Helical" evidence="4">
    <location>
        <begin position="54"/>
        <end position="75"/>
    </location>
</feature>
<dbReference type="HOGENOM" id="CLU_001265_1_0_1"/>
<keyword evidence="4" id="KW-0812">Transmembrane</keyword>
<dbReference type="GO" id="GO:0016020">
    <property type="term" value="C:membrane"/>
    <property type="evidence" value="ECO:0007669"/>
    <property type="project" value="UniProtKB-SubCell"/>
</dbReference>
<feature type="transmembrane region" description="Helical" evidence="4">
    <location>
        <begin position="182"/>
        <end position="202"/>
    </location>
</feature>
<evidence type="ECO:0000256" key="4">
    <source>
        <dbReference type="SAM" id="Phobius"/>
    </source>
</evidence>
<dbReference type="GeneID" id="11508658"/>
<dbReference type="OrthoDB" id="5667at2759"/>
<dbReference type="PANTHER" id="PTHR11360">
    <property type="entry name" value="MONOCARBOXYLATE TRANSPORTER"/>
    <property type="match status" value="1"/>
</dbReference>
<keyword evidence="7" id="KW-1185">Reference proteome</keyword>
<dbReference type="InterPro" id="IPR050327">
    <property type="entry name" value="Proton-linked_MCT"/>
</dbReference>
<dbReference type="InParanoid" id="G2Q4H4"/>
<feature type="transmembrane region" description="Helical" evidence="4">
    <location>
        <begin position="254"/>
        <end position="273"/>
    </location>
</feature>
<accession>G2Q4H4</accession>
<feature type="transmembrane region" description="Helical" evidence="4">
    <location>
        <begin position="423"/>
        <end position="444"/>
    </location>
</feature>
<feature type="region of interest" description="Disordered" evidence="3">
    <location>
        <begin position="1"/>
        <end position="42"/>
    </location>
</feature>
<evidence type="ECO:0000259" key="5">
    <source>
        <dbReference type="PROSITE" id="PS50850"/>
    </source>
</evidence>
<dbReference type="PANTHER" id="PTHR11360:SF234">
    <property type="entry name" value="MFS-TYPE TRANSPORTER DBAD-RELATED"/>
    <property type="match status" value="1"/>
</dbReference>
<dbReference type="Gene3D" id="1.20.1250.20">
    <property type="entry name" value="MFS general substrate transporter like domains"/>
    <property type="match status" value="2"/>
</dbReference>
<dbReference type="Proteomes" id="UP000007322">
    <property type="component" value="Chromosome 1"/>
</dbReference>
<evidence type="ECO:0000256" key="1">
    <source>
        <dbReference type="ARBA" id="ARBA00004141"/>
    </source>
</evidence>
<evidence type="ECO:0000313" key="7">
    <source>
        <dbReference type="Proteomes" id="UP000007322"/>
    </source>
</evidence>
<feature type="transmembrane region" description="Helical" evidence="4">
    <location>
        <begin position="350"/>
        <end position="371"/>
    </location>
</feature>
<feature type="transmembrane region" description="Helical" evidence="4">
    <location>
        <begin position="125"/>
        <end position="143"/>
    </location>
</feature>
<protein>
    <recommendedName>
        <fullName evidence="5">Major facilitator superfamily (MFS) profile domain-containing protein</fullName>
    </recommendedName>
</protein>
<name>G2Q4H4_THET4</name>
<feature type="transmembrane region" description="Helical" evidence="4">
    <location>
        <begin position="293"/>
        <end position="311"/>
    </location>
</feature>
<dbReference type="SUPFAM" id="SSF103473">
    <property type="entry name" value="MFS general substrate transporter"/>
    <property type="match status" value="1"/>
</dbReference>
<dbReference type="RefSeq" id="XP_003658912.1">
    <property type="nucleotide sequence ID" value="XM_003658864.1"/>
</dbReference>
<dbReference type="GO" id="GO:0022857">
    <property type="term" value="F:transmembrane transporter activity"/>
    <property type="evidence" value="ECO:0007669"/>
    <property type="project" value="InterPro"/>
</dbReference>
<feature type="compositionally biased region" description="Basic and acidic residues" evidence="3">
    <location>
        <begin position="1"/>
        <end position="13"/>
    </location>
</feature>
<keyword evidence="4" id="KW-0472">Membrane</keyword>
<dbReference type="PROSITE" id="PS50850">
    <property type="entry name" value="MFS"/>
    <property type="match status" value="1"/>
</dbReference>
<feature type="domain" description="Major facilitator superfamily (MFS) profile" evidence="5">
    <location>
        <begin position="54"/>
        <end position="454"/>
    </location>
</feature>